<accession>A0A9N9PDV0</accession>
<evidence type="ECO:0000313" key="2">
    <source>
        <dbReference type="Proteomes" id="UP000789405"/>
    </source>
</evidence>
<dbReference type="EMBL" id="CAJVPY010042442">
    <property type="protein sequence ID" value="CAG8807340.1"/>
    <property type="molecule type" value="Genomic_DNA"/>
</dbReference>
<keyword evidence="2" id="KW-1185">Reference proteome</keyword>
<comment type="caution">
    <text evidence="1">The sequence shown here is derived from an EMBL/GenBank/DDBJ whole genome shotgun (WGS) entry which is preliminary data.</text>
</comment>
<proteinExistence type="predicted"/>
<dbReference type="AlphaFoldDB" id="A0A9N9PDV0"/>
<name>A0A9N9PDV0_9GLOM</name>
<organism evidence="1 2">
    <name type="scientific">Dentiscutata erythropus</name>
    <dbReference type="NCBI Taxonomy" id="1348616"/>
    <lineage>
        <taxon>Eukaryota</taxon>
        <taxon>Fungi</taxon>
        <taxon>Fungi incertae sedis</taxon>
        <taxon>Mucoromycota</taxon>
        <taxon>Glomeromycotina</taxon>
        <taxon>Glomeromycetes</taxon>
        <taxon>Diversisporales</taxon>
        <taxon>Gigasporaceae</taxon>
        <taxon>Dentiscutata</taxon>
    </lineage>
</organism>
<gene>
    <name evidence="1" type="ORF">DERYTH_LOCUS24654</name>
</gene>
<dbReference type="Proteomes" id="UP000789405">
    <property type="component" value="Unassembled WGS sequence"/>
</dbReference>
<evidence type="ECO:0000313" key="1">
    <source>
        <dbReference type="EMBL" id="CAG8807340.1"/>
    </source>
</evidence>
<reference evidence="1" key="1">
    <citation type="submission" date="2021-06" db="EMBL/GenBank/DDBJ databases">
        <authorList>
            <person name="Kallberg Y."/>
            <person name="Tangrot J."/>
            <person name="Rosling A."/>
        </authorList>
    </citation>
    <scope>NUCLEOTIDE SEQUENCE</scope>
    <source>
        <strain evidence="1">MA453B</strain>
    </source>
</reference>
<protein>
    <submittedName>
        <fullName evidence="1">24189_t:CDS:1</fullName>
    </submittedName>
</protein>
<sequence length="58" mass="6779">FFPTTPIQQPQDEPPTSVLRPMLWSIKEEERLVFTRISVWICTTPNAVEYQGRRAFGL</sequence>
<feature type="non-terminal residue" evidence="1">
    <location>
        <position position="58"/>
    </location>
</feature>